<keyword evidence="2" id="KW-0997">Cell inner membrane</keyword>
<accession>A0A934MZM9</accession>
<dbReference type="GO" id="GO:0015221">
    <property type="term" value="F:lipopolysaccharide transmembrane transporter activity"/>
    <property type="evidence" value="ECO:0007669"/>
    <property type="project" value="InterPro"/>
</dbReference>
<dbReference type="EMBL" id="JAEMNX010000008">
    <property type="protein sequence ID" value="MBJ7537715.1"/>
    <property type="molecule type" value="Genomic_DNA"/>
</dbReference>
<feature type="transmembrane region" description="Helical" evidence="6">
    <location>
        <begin position="12"/>
        <end position="31"/>
    </location>
</feature>
<dbReference type="RefSeq" id="WP_199467859.1">
    <property type="nucleotide sequence ID" value="NZ_JAEMNX010000008.1"/>
</dbReference>
<gene>
    <name evidence="7" type="primary">lptC</name>
    <name evidence="7" type="ORF">I8J31_08535</name>
</gene>
<keyword evidence="8" id="KW-1185">Reference proteome</keyword>
<keyword evidence="1" id="KW-1003">Cell membrane</keyword>
<evidence type="ECO:0000256" key="5">
    <source>
        <dbReference type="ARBA" id="ARBA00023136"/>
    </source>
</evidence>
<dbReference type="GO" id="GO:0005886">
    <property type="term" value="C:plasma membrane"/>
    <property type="evidence" value="ECO:0007669"/>
    <property type="project" value="InterPro"/>
</dbReference>
<proteinExistence type="predicted"/>
<evidence type="ECO:0000256" key="2">
    <source>
        <dbReference type="ARBA" id="ARBA00022519"/>
    </source>
</evidence>
<evidence type="ECO:0000256" key="6">
    <source>
        <dbReference type="SAM" id="Phobius"/>
    </source>
</evidence>
<keyword evidence="3 6" id="KW-0812">Transmembrane</keyword>
<keyword evidence="4 6" id="KW-1133">Transmembrane helix</keyword>
<evidence type="ECO:0000313" key="8">
    <source>
        <dbReference type="Proteomes" id="UP000628710"/>
    </source>
</evidence>
<dbReference type="PANTHER" id="PTHR37481:SF1">
    <property type="entry name" value="LIPOPOLYSACCHARIDE EXPORT SYSTEM PROTEIN LPTC"/>
    <property type="match status" value="1"/>
</dbReference>
<dbReference type="GO" id="GO:0030288">
    <property type="term" value="C:outer membrane-bounded periplasmic space"/>
    <property type="evidence" value="ECO:0007669"/>
    <property type="project" value="TreeGrafter"/>
</dbReference>
<dbReference type="AlphaFoldDB" id="A0A934MZM9"/>
<dbReference type="Proteomes" id="UP000628710">
    <property type="component" value="Unassembled WGS sequence"/>
</dbReference>
<evidence type="ECO:0000256" key="3">
    <source>
        <dbReference type="ARBA" id="ARBA00022692"/>
    </source>
</evidence>
<dbReference type="GO" id="GO:0017089">
    <property type="term" value="F:glycolipid transfer activity"/>
    <property type="evidence" value="ECO:0007669"/>
    <property type="project" value="TreeGrafter"/>
</dbReference>
<organism evidence="7 8">
    <name type="scientific">Marinomonas transparens</name>
    <dbReference type="NCBI Taxonomy" id="2795388"/>
    <lineage>
        <taxon>Bacteria</taxon>
        <taxon>Pseudomonadati</taxon>
        <taxon>Pseudomonadota</taxon>
        <taxon>Gammaproteobacteria</taxon>
        <taxon>Oceanospirillales</taxon>
        <taxon>Oceanospirillaceae</taxon>
        <taxon>Marinomonas</taxon>
    </lineage>
</organism>
<comment type="caution">
    <text evidence="7">The sequence shown here is derived from an EMBL/GenBank/DDBJ whole genome shotgun (WGS) entry which is preliminary data.</text>
</comment>
<evidence type="ECO:0000313" key="7">
    <source>
        <dbReference type="EMBL" id="MBJ7537715.1"/>
    </source>
</evidence>
<reference evidence="7" key="1">
    <citation type="submission" date="2020-12" db="EMBL/GenBank/DDBJ databases">
        <title>Marinomonas arctica sp. nov., a psychrotolerant bacterium isolated from the Arctic.</title>
        <authorList>
            <person name="Zhang Y."/>
        </authorList>
    </citation>
    <scope>NUCLEOTIDE SEQUENCE</scope>
    <source>
        <strain evidence="7">C1424</strain>
    </source>
</reference>
<keyword evidence="5 6" id="KW-0472">Membrane</keyword>
<sequence length="192" mass="21239">MPHLVKLINIKSTSLIAALGVLAAFLLWYGVSPPQNLVQTESLSSSPDYFITRVEVKGFDENGLLIETLDAEKTLHYIKEKRTLLDRPHIKRNSISGSWNAKADKGLIEDGSRDILLTDNVTASKTYLTSPDITLSSDNMHYLDSTKSLTSYGSAKLFSTQGWTIANTITTYIDSEKTVMTGSVRGQYETTN</sequence>
<dbReference type="PANTHER" id="PTHR37481">
    <property type="entry name" value="LIPOPOLYSACCHARIDE EXPORT SYSTEM PROTEIN LPTC"/>
    <property type="match status" value="1"/>
</dbReference>
<dbReference type="InterPro" id="IPR010664">
    <property type="entry name" value="LipoPS_assembly_LptC-rel"/>
</dbReference>
<protein>
    <submittedName>
        <fullName evidence="7">LPS export ABC transporter periplasmic protein LptC</fullName>
    </submittedName>
</protein>
<dbReference type="NCBIfam" id="TIGR04409">
    <property type="entry name" value="LptC_YrbK"/>
    <property type="match status" value="1"/>
</dbReference>
<name>A0A934MZM9_9GAMM</name>
<evidence type="ECO:0000256" key="4">
    <source>
        <dbReference type="ARBA" id="ARBA00022989"/>
    </source>
</evidence>
<evidence type="ECO:0000256" key="1">
    <source>
        <dbReference type="ARBA" id="ARBA00022475"/>
    </source>
</evidence>
<dbReference type="Gene3D" id="2.60.450.10">
    <property type="entry name" value="Lipopolysaccharide (LPS) transport protein A like domain"/>
    <property type="match status" value="1"/>
</dbReference>
<dbReference type="Pfam" id="PF06835">
    <property type="entry name" value="LptC"/>
    <property type="match status" value="1"/>
</dbReference>
<dbReference type="InterPro" id="IPR026265">
    <property type="entry name" value="LptC"/>
</dbReference>
<dbReference type="InterPro" id="IPR052363">
    <property type="entry name" value="LPS_export_LptC"/>
</dbReference>